<dbReference type="InterPro" id="IPR001962">
    <property type="entry name" value="Asn_synthase"/>
</dbReference>
<comment type="catalytic activity">
    <reaction evidence="7">
        <text>L-aspartate + L-glutamine + ATP + H2O = L-asparagine + L-glutamate + AMP + diphosphate + H(+)</text>
        <dbReference type="Rhea" id="RHEA:12228"/>
        <dbReference type="ChEBI" id="CHEBI:15377"/>
        <dbReference type="ChEBI" id="CHEBI:15378"/>
        <dbReference type="ChEBI" id="CHEBI:29985"/>
        <dbReference type="ChEBI" id="CHEBI:29991"/>
        <dbReference type="ChEBI" id="CHEBI:30616"/>
        <dbReference type="ChEBI" id="CHEBI:33019"/>
        <dbReference type="ChEBI" id="CHEBI:58048"/>
        <dbReference type="ChEBI" id="CHEBI:58359"/>
        <dbReference type="ChEBI" id="CHEBI:456215"/>
        <dbReference type="EC" id="6.3.5.4"/>
    </reaction>
</comment>
<evidence type="ECO:0000313" key="13">
    <source>
        <dbReference type="Proteomes" id="UP000192678"/>
    </source>
</evidence>
<dbReference type="GO" id="GO:0004066">
    <property type="term" value="F:asparagine synthase (glutamine-hydrolyzing) activity"/>
    <property type="evidence" value="ECO:0007669"/>
    <property type="project" value="UniProtKB-EC"/>
</dbReference>
<keyword evidence="8" id="KW-0061">Asparagine biosynthesis</keyword>
<evidence type="ECO:0000256" key="5">
    <source>
        <dbReference type="ARBA" id="ARBA00022840"/>
    </source>
</evidence>
<dbReference type="InterPro" id="IPR017932">
    <property type="entry name" value="GATase_2_dom"/>
</dbReference>
<sequence>MCGIFGTTIKYKEADIYDNKLETMRQRGPDFSKHIEINNKLVFGHNRLAIVDLDERSNQPFVYQHISIVFNGEVYNFLELKRELIELGYHFETTSDTEVVCAAYLAYGENCVNHFNGMFAFVIYDPTMEILFGARDRLGKKPFYYYLNDSGFEFASKLSAIEIGNELEIDYESLTRYLYWNYIPEPYSPYKKVHKLPSATCFTYDLNSSVFESRLYWDLPNENNVTYSDFQQAKTDLKGVLQDSVNIRMIADVPLGVFLSGGVDSSLIAAMAQHNSPKPIKTFSVKFSEKGFDESVYAKKVADILGTDHTEIQCSYEEGIDFIKNFSKYYDEPFADSSAIPTLLLSKYTKENVTVALSGDGGDETFLGYNIYDVVQKRKKIYQIPFALRSMIAVVLKYLPGIRFQIIARGLKLKNIREFYLYYFKTLNTKWILKKEHDPKYLSYLNNSKKNLLEAISDFDTKSYMNGDCITKVERGSMAFSLEVRSPLMDYRVLEIARKMPTNFKYGDDGNKKRILKEVLYDYLPKEIFERKKAGFSMPLGIWFKSTLKDFVMETFSNENLKLVEPLIDKREFMKIVEQHMNGQWDHTPRIWKMLVLINWLKRKDYA</sequence>
<evidence type="ECO:0000256" key="10">
    <source>
        <dbReference type="PIRSR" id="PIRSR001589-3"/>
    </source>
</evidence>
<dbReference type="EC" id="6.3.5.4" evidence="3"/>
<dbReference type="SUPFAM" id="SSF52402">
    <property type="entry name" value="Adenine nucleotide alpha hydrolases-like"/>
    <property type="match status" value="1"/>
</dbReference>
<dbReference type="InterPro" id="IPR014729">
    <property type="entry name" value="Rossmann-like_a/b/a_fold"/>
</dbReference>
<proteinExistence type="inferred from homology"/>
<dbReference type="CDD" id="cd01991">
    <property type="entry name" value="Asn_synthase_B_C"/>
    <property type="match status" value="1"/>
</dbReference>
<dbReference type="AlphaFoldDB" id="A0A1W2C1U7"/>
<dbReference type="OrthoDB" id="9763290at2"/>
<evidence type="ECO:0000259" key="11">
    <source>
        <dbReference type="PROSITE" id="PS51278"/>
    </source>
</evidence>
<dbReference type="GO" id="GO:0006529">
    <property type="term" value="P:asparagine biosynthetic process"/>
    <property type="evidence" value="ECO:0007669"/>
    <property type="project" value="UniProtKB-KW"/>
</dbReference>
<keyword evidence="6 8" id="KW-0315">Glutamine amidotransferase</keyword>
<evidence type="ECO:0000256" key="3">
    <source>
        <dbReference type="ARBA" id="ARBA00012737"/>
    </source>
</evidence>
<organism evidence="12 13">
    <name type="scientific">Pedobacter nyackensis</name>
    <dbReference type="NCBI Taxonomy" id="475255"/>
    <lineage>
        <taxon>Bacteria</taxon>
        <taxon>Pseudomonadati</taxon>
        <taxon>Bacteroidota</taxon>
        <taxon>Sphingobacteriia</taxon>
        <taxon>Sphingobacteriales</taxon>
        <taxon>Sphingobacteriaceae</taxon>
        <taxon>Pedobacter</taxon>
    </lineage>
</organism>
<dbReference type="SUPFAM" id="SSF56235">
    <property type="entry name" value="N-terminal nucleophile aminohydrolases (Ntn hydrolases)"/>
    <property type="match status" value="1"/>
</dbReference>
<evidence type="ECO:0000256" key="7">
    <source>
        <dbReference type="ARBA" id="ARBA00048741"/>
    </source>
</evidence>
<dbReference type="PANTHER" id="PTHR43284">
    <property type="entry name" value="ASPARAGINE SYNTHETASE (GLUTAMINE-HYDROLYZING)"/>
    <property type="match status" value="1"/>
</dbReference>
<dbReference type="Pfam" id="PF00733">
    <property type="entry name" value="Asn_synthase"/>
    <property type="match status" value="1"/>
</dbReference>
<dbReference type="Proteomes" id="UP000192678">
    <property type="component" value="Unassembled WGS sequence"/>
</dbReference>
<comment type="similarity">
    <text evidence="2">Belongs to the asparagine synthetase family.</text>
</comment>
<evidence type="ECO:0000256" key="1">
    <source>
        <dbReference type="ARBA" id="ARBA00005187"/>
    </source>
</evidence>
<dbReference type="GO" id="GO:0005829">
    <property type="term" value="C:cytosol"/>
    <property type="evidence" value="ECO:0007669"/>
    <property type="project" value="TreeGrafter"/>
</dbReference>
<accession>A0A1W2C1U7</accession>
<dbReference type="InterPro" id="IPR033738">
    <property type="entry name" value="AsnB_N"/>
</dbReference>
<name>A0A1W2C1U7_9SPHI</name>
<dbReference type="NCBIfam" id="TIGR01536">
    <property type="entry name" value="asn_synth_AEB"/>
    <property type="match status" value="1"/>
</dbReference>
<keyword evidence="4 9" id="KW-0547">Nucleotide-binding</keyword>
<evidence type="ECO:0000256" key="6">
    <source>
        <dbReference type="ARBA" id="ARBA00022962"/>
    </source>
</evidence>
<evidence type="ECO:0000256" key="2">
    <source>
        <dbReference type="ARBA" id="ARBA00005752"/>
    </source>
</evidence>
<keyword evidence="8" id="KW-0028">Amino-acid biosynthesis</keyword>
<feature type="domain" description="Glutamine amidotransferase type-2" evidence="11">
    <location>
        <begin position="2"/>
        <end position="207"/>
    </location>
</feature>
<dbReference type="STRING" id="475255.SAMN04488101_10357"/>
<reference evidence="12 13" key="1">
    <citation type="submission" date="2017-04" db="EMBL/GenBank/DDBJ databases">
        <authorList>
            <person name="Afonso C.L."/>
            <person name="Miller P.J."/>
            <person name="Scott M.A."/>
            <person name="Spackman E."/>
            <person name="Goraichik I."/>
            <person name="Dimitrov K.M."/>
            <person name="Suarez D.L."/>
            <person name="Swayne D.E."/>
        </authorList>
    </citation>
    <scope>NUCLEOTIDE SEQUENCE [LARGE SCALE GENOMIC DNA]</scope>
    <source>
        <strain evidence="12 13">DSM 19625</strain>
    </source>
</reference>
<feature type="binding site" evidence="9">
    <location>
        <begin position="358"/>
        <end position="359"/>
    </location>
    <ligand>
        <name>ATP</name>
        <dbReference type="ChEBI" id="CHEBI:30616"/>
    </ligand>
</feature>
<dbReference type="InterPro" id="IPR006426">
    <property type="entry name" value="Asn_synth_AEB"/>
</dbReference>
<feature type="binding site" evidence="9">
    <location>
        <position position="96"/>
    </location>
    <ligand>
        <name>L-glutamine</name>
        <dbReference type="ChEBI" id="CHEBI:58359"/>
    </ligand>
</feature>
<evidence type="ECO:0000256" key="9">
    <source>
        <dbReference type="PIRSR" id="PIRSR001589-2"/>
    </source>
</evidence>
<comment type="pathway">
    <text evidence="1">Amino-acid biosynthesis; L-asparagine biosynthesis; L-asparagine from L-aspartate (L-Gln route): step 1/1.</text>
</comment>
<dbReference type="Pfam" id="PF13537">
    <property type="entry name" value="GATase_7"/>
    <property type="match status" value="1"/>
</dbReference>
<gene>
    <name evidence="12" type="ORF">SAMN04488101_10357</name>
</gene>
<evidence type="ECO:0000256" key="8">
    <source>
        <dbReference type="PIRSR" id="PIRSR001589-1"/>
    </source>
</evidence>
<dbReference type="InterPro" id="IPR051786">
    <property type="entry name" value="ASN_synthetase/amidase"/>
</dbReference>
<protein>
    <recommendedName>
        <fullName evidence="3">asparagine synthase (glutamine-hydrolyzing)</fullName>
        <ecNumber evidence="3">6.3.5.4</ecNumber>
    </recommendedName>
</protein>
<dbReference type="InterPro" id="IPR029055">
    <property type="entry name" value="Ntn_hydrolases_N"/>
</dbReference>
<evidence type="ECO:0000313" key="12">
    <source>
        <dbReference type="EMBL" id="SMC79159.1"/>
    </source>
</evidence>
<dbReference type="RefSeq" id="WP_084288854.1">
    <property type="nucleotide sequence ID" value="NZ_FWYB01000003.1"/>
</dbReference>
<keyword evidence="13" id="KW-1185">Reference proteome</keyword>
<dbReference type="EMBL" id="FWYB01000003">
    <property type="protein sequence ID" value="SMC79159.1"/>
    <property type="molecule type" value="Genomic_DNA"/>
</dbReference>
<dbReference type="CDD" id="cd00712">
    <property type="entry name" value="AsnB"/>
    <property type="match status" value="1"/>
</dbReference>
<dbReference type="PIRSF" id="PIRSF001589">
    <property type="entry name" value="Asn_synthetase_glu-h"/>
    <property type="match status" value="1"/>
</dbReference>
<dbReference type="GO" id="GO:0005524">
    <property type="term" value="F:ATP binding"/>
    <property type="evidence" value="ECO:0007669"/>
    <property type="project" value="UniProtKB-KW"/>
</dbReference>
<keyword evidence="5 9" id="KW-0067">ATP-binding</keyword>
<dbReference type="PROSITE" id="PS51278">
    <property type="entry name" value="GATASE_TYPE_2"/>
    <property type="match status" value="1"/>
</dbReference>
<feature type="site" description="Important for beta-aspartyl-AMP intermediate formation" evidence="10">
    <location>
        <position position="360"/>
    </location>
</feature>
<dbReference type="PANTHER" id="PTHR43284:SF1">
    <property type="entry name" value="ASPARAGINE SYNTHETASE"/>
    <property type="match status" value="1"/>
</dbReference>
<feature type="active site" description="For GATase activity" evidence="8">
    <location>
        <position position="2"/>
    </location>
</feature>
<dbReference type="Gene3D" id="3.60.20.10">
    <property type="entry name" value="Glutamine Phosphoribosylpyrophosphate, subunit 1, domain 1"/>
    <property type="match status" value="1"/>
</dbReference>
<feature type="binding site" evidence="9">
    <location>
        <position position="285"/>
    </location>
    <ligand>
        <name>ATP</name>
        <dbReference type="ChEBI" id="CHEBI:30616"/>
    </ligand>
</feature>
<dbReference type="Gene3D" id="3.40.50.620">
    <property type="entry name" value="HUPs"/>
    <property type="match status" value="1"/>
</dbReference>
<evidence type="ECO:0000256" key="4">
    <source>
        <dbReference type="ARBA" id="ARBA00022741"/>
    </source>
</evidence>